<name>A0A0U4WKA3_9PSED</name>
<gene>
    <name evidence="4" type="ORF">A4V15_10820</name>
    <name evidence="3" type="ORF">APT59_01955</name>
</gene>
<dbReference type="Gene3D" id="1.10.287.110">
    <property type="entry name" value="DnaJ domain"/>
    <property type="match status" value="1"/>
</dbReference>
<dbReference type="Proteomes" id="UP000078356">
    <property type="component" value="Unassembled WGS sequence"/>
</dbReference>
<evidence type="ECO:0000313" key="6">
    <source>
        <dbReference type="Proteomes" id="UP000078356"/>
    </source>
</evidence>
<dbReference type="InterPro" id="IPR001623">
    <property type="entry name" value="DnaJ_domain"/>
</dbReference>
<dbReference type="Proteomes" id="UP000064137">
    <property type="component" value="Chromosome"/>
</dbReference>
<dbReference type="InterPro" id="IPR036869">
    <property type="entry name" value="J_dom_sf"/>
</dbReference>
<dbReference type="SUPFAM" id="SSF46565">
    <property type="entry name" value="Chaperone J-domain"/>
    <property type="match status" value="1"/>
</dbReference>
<dbReference type="OrthoDB" id="9782583at2"/>
<feature type="domain" description="J" evidence="2">
    <location>
        <begin position="188"/>
        <end position="254"/>
    </location>
</feature>
<proteinExistence type="predicted"/>
<dbReference type="EMBL" id="CP013987">
    <property type="protein sequence ID" value="ALZ83027.1"/>
    <property type="molecule type" value="Genomic_DNA"/>
</dbReference>
<evidence type="ECO:0000259" key="2">
    <source>
        <dbReference type="PROSITE" id="PS50076"/>
    </source>
</evidence>
<evidence type="ECO:0000313" key="5">
    <source>
        <dbReference type="Proteomes" id="UP000064137"/>
    </source>
</evidence>
<evidence type="ECO:0000256" key="1">
    <source>
        <dbReference type="ARBA" id="ARBA00023186"/>
    </source>
</evidence>
<dbReference type="PRINTS" id="PR00625">
    <property type="entry name" value="JDOMAIN"/>
</dbReference>
<dbReference type="SMART" id="SM00271">
    <property type="entry name" value="DnaJ"/>
    <property type="match status" value="1"/>
</dbReference>
<sequence>MKLWFWPLTLLGFLAGWAVASIPGALLVALLAHAGERQLGLTSLAGWKARWQGRPGRFEHQAQFQMLGRLAKRGGRVLTAHIRQAEGEIERLGLGADDRKKAIAAFEQGKGGTLPSAADLQRLSERSELILRACWRMVWISGSVRPGDRDEILGWGQAMGLAEAQVLALQPPVQAAPRQPSNEEKYRKALQLLGVTDDADAATVKQAYRRLLSRHHPDKKAGAGAGQSAVYAAAQRTAELHAAYQVIKKRRGFR</sequence>
<dbReference type="EMBL" id="LWCR01000002">
    <property type="protein sequence ID" value="OAN31921.1"/>
    <property type="molecule type" value="Genomic_DNA"/>
</dbReference>
<dbReference type="Pfam" id="PF00226">
    <property type="entry name" value="DnaJ"/>
    <property type="match status" value="1"/>
</dbReference>
<dbReference type="RefSeq" id="WP_017640360.1">
    <property type="nucleotide sequence ID" value="NZ_CP013987.1"/>
</dbReference>
<accession>A0A0U4WKA3</accession>
<evidence type="ECO:0000313" key="3">
    <source>
        <dbReference type="EMBL" id="ALZ83027.1"/>
    </source>
</evidence>
<protein>
    <submittedName>
        <fullName evidence="3">Molecular chaperone DnaJ</fullName>
    </submittedName>
</protein>
<dbReference type="PROSITE" id="PS50076">
    <property type="entry name" value="DNAJ_2"/>
    <property type="match status" value="1"/>
</dbReference>
<reference evidence="4 6" key="2">
    <citation type="submission" date="2016-04" db="EMBL/GenBank/DDBJ databases">
        <title>Draft Genome Sequences of Staphylococcus capitis Strain H36, S. capitis Strain H65, S. cohnii Strain H62, S. hominis Strain H69, Mycobacterium iranicum Strain H39, Plantibacter sp. Strain H53, Pseudomonas oryzihabitans Strain H72, and Microbacterium sp. Strain H83, isolated from residential settings.</title>
        <authorList>
            <person name="Lymperopoulou D."/>
            <person name="Adams R.I."/>
            <person name="Lindow S."/>
            <person name="Coil D.A."/>
            <person name="Jospin G."/>
            <person name="Eisen J.A."/>
        </authorList>
    </citation>
    <scope>NUCLEOTIDE SEQUENCE [LARGE SCALE GENOMIC DNA]</scope>
    <source>
        <strain evidence="4 6">H72</strain>
    </source>
</reference>
<dbReference type="KEGG" id="por:APT59_01955"/>
<dbReference type="CDD" id="cd06257">
    <property type="entry name" value="DnaJ"/>
    <property type="match status" value="1"/>
</dbReference>
<organism evidence="3 5">
    <name type="scientific">Pseudomonas oryzihabitans</name>
    <dbReference type="NCBI Taxonomy" id="47885"/>
    <lineage>
        <taxon>Bacteria</taxon>
        <taxon>Pseudomonadati</taxon>
        <taxon>Pseudomonadota</taxon>
        <taxon>Gammaproteobacteria</taxon>
        <taxon>Pseudomonadales</taxon>
        <taxon>Pseudomonadaceae</taxon>
        <taxon>Pseudomonas</taxon>
    </lineage>
</organism>
<evidence type="ECO:0000313" key="4">
    <source>
        <dbReference type="EMBL" id="OAN31921.1"/>
    </source>
</evidence>
<reference evidence="3 5" key="1">
    <citation type="submission" date="2016-01" db="EMBL/GenBank/DDBJ databases">
        <title>Annotation of Pseudomonas oryzihabitans USDA-ARS-USMARC-56511.</title>
        <authorList>
            <person name="Harhay G.P."/>
            <person name="Harhay D.M."/>
            <person name="Smith T.P.L."/>
            <person name="Bono J.L."/>
            <person name="Heaton M.P."/>
            <person name="Clawson M.L."/>
            <person name="Chitko-Mckown C.G."/>
            <person name="Capik S.F."/>
            <person name="DeDonder K.D."/>
            <person name="Apley M.D."/>
            <person name="Lubbers B.V."/>
            <person name="White B.J."/>
            <person name="Larson R.L."/>
        </authorList>
    </citation>
    <scope>NUCLEOTIDE SEQUENCE [LARGE SCALE GENOMIC DNA]</scope>
    <source>
        <strain evidence="3 5">USDA-ARS-USMARC-56511</strain>
    </source>
</reference>
<keyword evidence="1" id="KW-0143">Chaperone</keyword>
<dbReference type="AlphaFoldDB" id="A0A0U4WKA3"/>